<reference evidence="2" key="2">
    <citation type="submission" date="2023-06" db="EMBL/GenBank/DDBJ databases">
        <authorList>
            <person name="Ma L."/>
            <person name="Liu K.-W."/>
            <person name="Li Z."/>
            <person name="Hsiao Y.-Y."/>
            <person name="Qi Y."/>
            <person name="Fu T."/>
            <person name="Tang G."/>
            <person name="Zhang D."/>
            <person name="Sun W.-H."/>
            <person name="Liu D.-K."/>
            <person name="Li Y."/>
            <person name="Chen G.-Z."/>
            <person name="Liu X.-D."/>
            <person name="Liao X.-Y."/>
            <person name="Jiang Y.-T."/>
            <person name="Yu X."/>
            <person name="Hao Y."/>
            <person name="Huang J."/>
            <person name="Zhao X.-W."/>
            <person name="Ke S."/>
            <person name="Chen Y.-Y."/>
            <person name="Wu W.-L."/>
            <person name="Hsu J.-L."/>
            <person name="Lin Y.-F."/>
            <person name="Huang M.-D."/>
            <person name="Li C.-Y."/>
            <person name="Huang L."/>
            <person name="Wang Z.-W."/>
            <person name="Zhao X."/>
            <person name="Zhong W.-Y."/>
            <person name="Peng D.-H."/>
            <person name="Ahmad S."/>
            <person name="Lan S."/>
            <person name="Zhang J.-S."/>
            <person name="Tsai W.-C."/>
            <person name="Van De Peer Y."/>
            <person name="Liu Z.-J."/>
        </authorList>
    </citation>
    <scope>NUCLEOTIDE SEQUENCE</scope>
    <source>
        <strain evidence="2">SCP</strain>
        <tissue evidence="2">Leaves</tissue>
    </source>
</reference>
<accession>A0AAV9BTF7</accession>
<sequence>MMSSNDVIGSPSFREVPTVDEPPRDPIPAVGRGDDEESEEEEFEFAFVSDSGAITADEIFSNGQIRPIYPVFNRDLLLLSSDPSKIDDPVETLRAPLRKLLIEDREPPSSSSSSDADELEGLPIGSYCVWSPRLSVPPSPDRCKKSNSTGSSKRWRLRDLVIGRSSSDGREKFVFLSAAAQSKPATKAGEAKDEKGKAVKSGVAKKKGKVAAFTAAHQMHYGGGAGDRRRSYLPYREGIVGFFANVDGLSKSYHPM</sequence>
<dbReference type="InterPro" id="IPR012442">
    <property type="entry name" value="DUF1645_plant"/>
</dbReference>
<dbReference type="Pfam" id="PF07816">
    <property type="entry name" value="DUF1645"/>
    <property type="match status" value="1"/>
</dbReference>
<organism evidence="2 3">
    <name type="scientific">Acorus gramineus</name>
    <name type="common">Dwarf sweet flag</name>
    <dbReference type="NCBI Taxonomy" id="55184"/>
    <lineage>
        <taxon>Eukaryota</taxon>
        <taxon>Viridiplantae</taxon>
        <taxon>Streptophyta</taxon>
        <taxon>Embryophyta</taxon>
        <taxon>Tracheophyta</taxon>
        <taxon>Spermatophyta</taxon>
        <taxon>Magnoliopsida</taxon>
        <taxon>Liliopsida</taxon>
        <taxon>Acoraceae</taxon>
        <taxon>Acorus</taxon>
    </lineage>
</organism>
<dbReference type="Proteomes" id="UP001179952">
    <property type="component" value="Unassembled WGS sequence"/>
</dbReference>
<protein>
    <submittedName>
        <fullName evidence="2">Uncharacterized protein</fullName>
    </submittedName>
</protein>
<name>A0AAV9BTF7_ACOGR</name>
<evidence type="ECO:0000313" key="3">
    <source>
        <dbReference type="Proteomes" id="UP001179952"/>
    </source>
</evidence>
<proteinExistence type="predicted"/>
<gene>
    <name evidence="2" type="ORF">QJS04_geneDACA002831</name>
</gene>
<dbReference type="EMBL" id="JAUJYN010000001">
    <property type="protein sequence ID" value="KAK1279617.1"/>
    <property type="molecule type" value="Genomic_DNA"/>
</dbReference>
<evidence type="ECO:0000313" key="2">
    <source>
        <dbReference type="EMBL" id="KAK1279617.1"/>
    </source>
</evidence>
<keyword evidence="3" id="KW-1185">Reference proteome</keyword>
<dbReference type="PANTHER" id="PTHR33095:SF127">
    <property type="entry name" value="OS05G0578100 PROTEIN"/>
    <property type="match status" value="1"/>
</dbReference>
<evidence type="ECO:0000256" key="1">
    <source>
        <dbReference type="SAM" id="MobiDB-lite"/>
    </source>
</evidence>
<feature type="region of interest" description="Disordered" evidence="1">
    <location>
        <begin position="1"/>
        <end position="41"/>
    </location>
</feature>
<dbReference type="PANTHER" id="PTHR33095">
    <property type="entry name" value="OS07G0619500 PROTEIN"/>
    <property type="match status" value="1"/>
</dbReference>
<dbReference type="AlphaFoldDB" id="A0AAV9BTF7"/>
<comment type="caution">
    <text evidence="2">The sequence shown here is derived from an EMBL/GenBank/DDBJ whole genome shotgun (WGS) entry which is preliminary data.</text>
</comment>
<reference evidence="2" key="1">
    <citation type="journal article" date="2023" name="Nat. Commun.">
        <title>Diploid and tetraploid genomes of Acorus and the evolution of monocots.</title>
        <authorList>
            <person name="Ma L."/>
            <person name="Liu K.W."/>
            <person name="Li Z."/>
            <person name="Hsiao Y.Y."/>
            <person name="Qi Y."/>
            <person name="Fu T."/>
            <person name="Tang G.D."/>
            <person name="Zhang D."/>
            <person name="Sun W.H."/>
            <person name="Liu D.K."/>
            <person name="Li Y."/>
            <person name="Chen G.Z."/>
            <person name="Liu X.D."/>
            <person name="Liao X.Y."/>
            <person name="Jiang Y.T."/>
            <person name="Yu X."/>
            <person name="Hao Y."/>
            <person name="Huang J."/>
            <person name="Zhao X.W."/>
            <person name="Ke S."/>
            <person name="Chen Y.Y."/>
            <person name="Wu W.L."/>
            <person name="Hsu J.L."/>
            <person name="Lin Y.F."/>
            <person name="Huang M.D."/>
            <person name="Li C.Y."/>
            <person name="Huang L."/>
            <person name="Wang Z.W."/>
            <person name="Zhao X."/>
            <person name="Zhong W.Y."/>
            <person name="Peng D.H."/>
            <person name="Ahmad S."/>
            <person name="Lan S."/>
            <person name="Zhang J.S."/>
            <person name="Tsai W.C."/>
            <person name="Van de Peer Y."/>
            <person name="Liu Z.J."/>
        </authorList>
    </citation>
    <scope>NUCLEOTIDE SEQUENCE</scope>
    <source>
        <strain evidence="2">SCP</strain>
    </source>
</reference>